<accession>A0AAW0I866</accession>
<name>A0AAW0I866_MYOGA</name>
<evidence type="ECO:0000256" key="2">
    <source>
        <dbReference type="ARBA" id="ARBA00022741"/>
    </source>
</evidence>
<dbReference type="GO" id="GO:0005789">
    <property type="term" value="C:endoplasmic reticulum membrane"/>
    <property type="evidence" value="ECO:0007669"/>
    <property type="project" value="TreeGrafter"/>
</dbReference>
<dbReference type="Proteomes" id="UP001488838">
    <property type="component" value="Unassembled WGS sequence"/>
</dbReference>
<dbReference type="InterPro" id="IPR027417">
    <property type="entry name" value="P-loop_NTPase"/>
</dbReference>
<keyword evidence="7" id="KW-1185">Reference proteome</keyword>
<keyword evidence="2" id="KW-0547">Nucleotide-binding</keyword>
<dbReference type="GO" id="GO:0035458">
    <property type="term" value="P:cellular response to interferon-beta"/>
    <property type="evidence" value="ECO:0007669"/>
    <property type="project" value="TreeGrafter"/>
</dbReference>
<dbReference type="SUPFAM" id="SSF52540">
    <property type="entry name" value="P-loop containing nucleoside triphosphate hydrolases"/>
    <property type="match status" value="1"/>
</dbReference>
<dbReference type="AlphaFoldDB" id="A0AAW0I866"/>
<reference evidence="6 7" key="1">
    <citation type="journal article" date="2023" name="bioRxiv">
        <title>Conserved and derived expression patterns and positive selection on dental genes reveal complex evolutionary context of ever-growing rodent molars.</title>
        <authorList>
            <person name="Calamari Z.T."/>
            <person name="Song A."/>
            <person name="Cohen E."/>
            <person name="Akter M."/>
            <person name="Roy R.D."/>
            <person name="Hallikas O."/>
            <person name="Christensen M.M."/>
            <person name="Li P."/>
            <person name="Marangoni P."/>
            <person name="Jernvall J."/>
            <person name="Klein O.D."/>
        </authorList>
    </citation>
    <scope>NUCLEOTIDE SEQUENCE [LARGE SCALE GENOMIC DNA]</scope>
    <source>
        <strain evidence="6">V071</strain>
    </source>
</reference>
<evidence type="ECO:0000256" key="1">
    <source>
        <dbReference type="ARBA" id="ARBA00005429"/>
    </source>
</evidence>
<dbReference type="Gene3D" id="3.40.50.300">
    <property type="entry name" value="P-loop containing nucleotide triphosphate hydrolases"/>
    <property type="match status" value="1"/>
</dbReference>
<comment type="similarity">
    <text evidence="1">Belongs to the TRAFAC class dynamin-like GTPase superfamily. IRG family.</text>
</comment>
<dbReference type="GO" id="GO:0045087">
    <property type="term" value="P:innate immune response"/>
    <property type="evidence" value="ECO:0007669"/>
    <property type="project" value="TreeGrafter"/>
</dbReference>
<sequence length="90" mass="9758">MGQSSSDASENEENGDLNICIFIKYFMKIETENKIISQETIDLIERHLKIGNIQGANSVINDALKNIENTPINIAVTGESGGGKSSFINA</sequence>
<dbReference type="InterPro" id="IPR051515">
    <property type="entry name" value="IRG"/>
</dbReference>
<dbReference type="PROSITE" id="PS51716">
    <property type="entry name" value="G_IRG"/>
    <property type="match status" value="1"/>
</dbReference>
<evidence type="ECO:0000313" key="7">
    <source>
        <dbReference type="Proteomes" id="UP001488838"/>
    </source>
</evidence>
<protein>
    <recommendedName>
        <fullName evidence="5">IRG-type G domain-containing protein</fullName>
    </recommendedName>
</protein>
<proteinExistence type="inferred from homology"/>
<dbReference type="PANTHER" id="PTHR32341">
    <property type="entry name" value="INTERFERON-INDUCIBLE GTPASE"/>
    <property type="match status" value="1"/>
</dbReference>
<dbReference type="EMBL" id="JBBHLL010000199">
    <property type="protein sequence ID" value="KAK7810344.1"/>
    <property type="molecule type" value="Genomic_DNA"/>
</dbReference>
<comment type="caution">
    <text evidence="6">The sequence shown here is derived from an EMBL/GenBank/DDBJ whole genome shotgun (WGS) entry which is preliminary data.</text>
</comment>
<evidence type="ECO:0000256" key="4">
    <source>
        <dbReference type="ARBA" id="ARBA00023134"/>
    </source>
</evidence>
<evidence type="ECO:0000256" key="3">
    <source>
        <dbReference type="ARBA" id="ARBA00022801"/>
    </source>
</evidence>
<keyword evidence="4" id="KW-0342">GTP-binding</keyword>
<dbReference type="InterPro" id="IPR030385">
    <property type="entry name" value="G_IRG_dom"/>
</dbReference>
<keyword evidence="3" id="KW-0378">Hydrolase</keyword>
<dbReference type="GO" id="GO:0005525">
    <property type="term" value="F:GTP binding"/>
    <property type="evidence" value="ECO:0007669"/>
    <property type="project" value="UniProtKB-KW"/>
</dbReference>
<dbReference type="GO" id="GO:0003924">
    <property type="term" value="F:GTPase activity"/>
    <property type="evidence" value="ECO:0007669"/>
    <property type="project" value="TreeGrafter"/>
</dbReference>
<organism evidence="6 7">
    <name type="scientific">Myodes glareolus</name>
    <name type="common">Bank vole</name>
    <name type="synonym">Clethrionomys glareolus</name>
    <dbReference type="NCBI Taxonomy" id="447135"/>
    <lineage>
        <taxon>Eukaryota</taxon>
        <taxon>Metazoa</taxon>
        <taxon>Chordata</taxon>
        <taxon>Craniata</taxon>
        <taxon>Vertebrata</taxon>
        <taxon>Euteleostomi</taxon>
        <taxon>Mammalia</taxon>
        <taxon>Eutheria</taxon>
        <taxon>Euarchontoglires</taxon>
        <taxon>Glires</taxon>
        <taxon>Rodentia</taxon>
        <taxon>Myomorpha</taxon>
        <taxon>Muroidea</taxon>
        <taxon>Cricetidae</taxon>
        <taxon>Arvicolinae</taxon>
        <taxon>Myodes</taxon>
    </lineage>
</organism>
<gene>
    <name evidence="6" type="ORF">U0070_009378</name>
</gene>
<dbReference type="InterPro" id="IPR007743">
    <property type="entry name" value="Immunity-related_GTPase-like"/>
</dbReference>
<evidence type="ECO:0000259" key="5">
    <source>
        <dbReference type="PROSITE" id="PS51716"/>
    </source>
</evidence>
<dbReference type="GO" id="GO:0000045">
    <property type="term" value="P:autophagosome assembly"/>
    <property type="evidence" value="ECO:0007669"/>
    <property type="project" value="TreeGrafter"/>
</dbReference>
<dbReference type="Pfam" id="PF05049">
    <property type="entry name" value="IIGP"/>
    <property type="match status" value="1"/>
</dbReference>
<dbReference type="PANTHER" id="PTHR32341:SF4">
    <property type="entry name" value="INTERFERON-GAMMA-INDUCIBLE GTPASE IFGGA3 PROTEIN-RELATED"/>
    <property type="match status" value="1"/>
</dbReference>
<feature type="domain" description="IRG-type G" evidence="5">
    <location>
        <begin position="70"/>
        <end position="90"/>
    </location>
</feature>
<evidence type="ECO:0000313" key="6">
    <source>
        <dbReference type="EMBL" id="KAK7810344.1"/>
    </source>
</evidence>